<evidence type="ECO:0000256" key="6">
    <source>
        <dbReference type="ARBA" id="ARBA00022840"/>
    </source>
</evidence>
<keyword evidence="8" id="KW-0969">Cilium</keyword>
<dbReference type="Pfam" id="PF00225">
    <property type="entry name" value="Kinesin"/>
    <property type="match status" value="1"/>
</dbReference>
<evidence type="ECO:0000256" key="14">
    <source>
        <dbReference type="PROSITE-ProRule" id="PRU00283"/>
    </source>
</evidence>
<protein>
    <recommendedName>
        <fullName evidence="13">Kinesin-like protein KIF19</fullName>
    </recommendedName>
</protein>
<evidence type="ECO:0000256" key="8">
    <source>
        <dbReference type="ARBA" id="ARBA00023069"/>
    </source>
</evidence>
<feature type="compositionally biased region" description="Basic and acidic residues" evidence="16">
    <location>
        <begin position="981"/>
        <end position="1000"/>
    </location>
</feature>
<name>A0A444UQC3_ACIRT</name>
<comment type="similarity">
    <text evidence="14">Belongs to the TRAFAC class myosin-kinesin ATPase superfamily. Kinesin family.</text>
</comment>
<evidence type="ECO:0000256" key="12">
    <source>
        <dbReference type="ARBA" id="ARBA00055376"/>
    </source>
</evidence>
<accession>A0A444UQC3</accession>
<dbReference type="InterPro" id="IPR015943">
    <property type="entry name" value="WD40/YVTN_repeat-like_dom_sf"/>
</dbReference>
<dbReference type="InterPro" id="IPR027417">
    <property type="entry name" value="P-loop_NTPase"/>
</dbReference>
<keyword evidence="5 14" id="KW-0547">Nucleotide-binding</keyword>
<sequence>MEIVYVYTKKRSEFGRQCNFSDRPAELHVDILPDPSQMDNYIERNPCDNPTQCAQEMSEHEVNTERFQTETRGINHVEGGWPKDVNPQEMEQTIRYRKKVEKDENYINTVLQLGSLMEHCIKQNNAIDIYQQYFEEEEVSESAEEQPSAKTINVFRDPNEIKRTATSLSWHPDGAKKLAVAYSSLEFQRATKDMSFDSYIWDIENPDKPEMTLKPVSPLVCLEYNPKDSHVLIGGCYNGQIAYWDTRKGSQPVEMSTIEHSHRDPVYKVIWLQSKTGTDYFSASTDGNPTKFMVGTEQGQVVSCNRKAKTPAEKIVCTYSGHHGPIYALQRNPFFPKNFLTVADWTARIWSEEIKESSIMWTKYHMAYLTDGCWSPVRPAVFFTTRMDGTLDVWDLLFKQNDPTLSLKVCDESLYSLRLQDNGRFLACGSQLGTTTLLEISPGLCTLQRNEKALATAMFERETKREKILEARHREMRLKERSRSEQGKEEETKDVDTEESSEDLVARAEKEFFEVVEFELKKREREEEKSQSKADKVALRIRPLSEMEKEESASIVAHKVDNQMVVLMDPMEDPDDILRANRSREKSYLFDVAFDYTATQGLISGYNATVFAYGPTGCGKTYTMLGTDREPGIYVQTLNDLFKAIEETSDDMQYSVSMSYLEIYNEMIRDLLNPSAEFLDLREDSKGVIQVAGITEVSTINAEEIMQLLMKGNKQRTQEPTAANQTSSRSHAVLQVAVRQQSRCRDILQEVRFGRLFMIDLAGSERASQTQNRGQRLKEGAHINRSLLALGNCINALSEKGGNKYVNYRDSKLTRLLKDSLGGNSRTVMIAHISPASTAFEESRNTLAYADRAKSIRTRVKRNLLNVSYHIAQYTHIISDLRSEIQRLKKKIDEQDSRQVNEGADIRNVQAEVQAHSTKQDRREMERLRGQLIDAFHQQMEVRKSLMELENNNMEIQIDTSKHLLTIADWEQERSRRARKWRAEQRKESSSKEESEKDSDTPEEPFTGMETHEVAMARENLAALMSAKKKVRKQKVELEKRFQEIRVRARQLEEMLPQRVSSEEQREVLGLLCKVHELEIENAEMQSHALLKDNVIRQKNYMVQRFEQHRSLCDEIIQQQRQFIDDHNLLVPPQLQELYELYLRELEERNLDRVIALDKFTIRSLKDISLPKIHLPGMGRHSVQDVDSDQESVRTMGSETRSIRGKARRHTLPPIITEPESDNNRVFKTSPHARRLKHSAVMTPPPIHVNGMVNQEYAAHGNVMSFSNFSHSVSSHLNSPSSSDNFTETHLTRKERKQIMTGVKSIAVKAARRRSKVLEGDPLRLLPAADPSKEKSSMSLHSLEESEDPPGPLRGLVPGFDRLPSPGMQHAASEDNLSSSTTDGAGRTHTWTRPHPRKGGAKKAVQRDPDIEARRRKRRSRSFEVSGQALPNSKSTAPRFRPLDSTSDPRIHINGQPVPLPRPQGRGLLPLSRVRLPQQGYHPGPATAASDSSSSSFPLNRPRNLKREPPSKQRQPPLYITATGGKEPRARKH</sequence>
<dbReference type="PRINTS" id="PR00380">
    <property type="entry name" value="KINESINHEAVY"/>
</dbReference>
<evidence type="ECO:0000313" key="19">
    <source>
        <dbReference type="Proteomes" id="UP000289886"/>
    </source>
</evidence>
<dbReference type="FunFam" id="2.130.10.10:FF:001723">
    <property type="entry name" value="Dynein intermediate chain 3, ciliary"/>
    <property type="match status" value="1"/>
</dbReference>
<feature type="compositionally biased region" description="Basic residues" evidence="16">
    <location>
        <begin position="1390"/>
        <end position="1401"/>
    </location>
</feature>
<evidence type="ECO:0000256" key="7">
    <source>
        <dbReference type="ARBA" id="ARBA00023054"/>
    </source>
</evidence>
<keyword evidence="6 14" id="KW-0067">ATP-binding</keyword>
<evidence type="ECO:0000256" key="11">
    <source>
        <dbReference type="ARBA" id="ARBA00023273"/>
    </source>
</evidence>
<organism evidence="18 19">
    <name type="scientific">Acipenser ruthenus</name>
    <name type="common">Sterlet sturgeon</name>
    <dbReference type="NCBI Taxonomy" id="7906"/>
    <lineage>
        <taxon>Eukaryota</taxon>
        <taxon>Metazoa</taxon>
        <taxon>Chordata</taxon>
        <taxon>Craniata</taxon>
        <taxon>Vertebrata</taxon>
        <taxon>Euteleostomi</taxon>
        <taxon>Actinopterygii</taxon>
        <taxon>Chondrostei</taxon>
        <taxon>Acipenseriformes</taxon>
        <taxon>Acipenseridae</taxon>
        <taxon>Acipenser</taxon>
    </lineage>
</organism>
<dbReference type="Proteomes" id="UP000289886">
    <property type="component" value="Unassembled WGS sequence"/>
</dbReference>
<keyword evidence="10" id="KW-0206">Cytoskeleton</keyword>
<dbReference type="FunFam" id="3.40.850.10:FF:000037">
    <property type="entry name" value="kinesin-like protein KIF19"/>
    <property type="match status" value="1"/>
</dbReference>
<dbReference type="InterPro" id="IPR001752">
    <property type="entry name" value="Kinesin_motor_dom"/>
</dbReference>
<dbReference type="SUPFAM" id="SSF52540">
    <property type="entry name" value="P-loop containing nucleoside triphosphate hydrolases"/>
    <property type="match status" value="1"/>
</dbReference>
<evidence type="ECO:0000256" key="10">
    <source>
        <dbReference type="ARBA" id="ARBA00023212"/>
    </source>
</evidence>
<comment type="caution">
    <text evidence="18">The sequence shown here is derived from an EMBL/GenBank/DDBJ whole genome shotgun (WGS) entry which is preliminary data.</text>
</comment>
<dbReference type="SUPFAM" id="SSF50978">
    <property type="entry name" value="WD40 repeat-like"/>
    <property type="match status" value="1"/>
</dbReference>
<dbReference type="GO" id="GO:0003777">
    <property type="term" value="F:microtubule motor activity"/>
    <property type="evidence" value="ECO:0007669"/>
    <property type="project" value="InterPro"/>
</dbReference>
<evidence type="ECO:0000256" key="15">
    <source>
        <dbReference type="SAM" id="Coils"/>
    </source>
</evidence>
<dbReference type="Gene3D" id="3.40.850.10">
    <property type="entry name" value="Kinesin motor domain"/>
    <property type="match status" value="1"/>
</dbReference>
<evidence type="ECO:0000259" key="17">
    <source>
        <dbReference type="PROSITE" id="PS50067"/>
    </source>
</evidence>
<feature type="compositionally biased region" description="Basic and acidic residues" evidence="16">
    <location>
        <begin position="472"/>
        <end position="495"/>
    </location>
</feature>
<feature type="binding site" evidence="14">
    <location>
        <begin position="614"/>
        <end position="621"/>
    </location>
    <ligand>
        <name>ATP</name>
        <dbReference type="ChEBI" id="CHEBI:30616"/>
    </ligand>
</feature>
<keyword evidence="7 15" id="KW-0175">Coiled coil</keyword>
<keyword evidence="4" id="KW-0493">Microtubule</keyword>
<feature type="compositionally biased region" description="Polar residues" evidence="16">
    <location>
        <begin position="1423"/>
        <end position="1436"/>
    </location>
</feature>
<feature type="domain" description="Kinesin motor" evidence="17">
    <location>
        <begin position="534"/>
        <end position="856"/>
    </location>
</feature>
<dbReference type="InterPro" id="IPR036961">
    <property type="entry name" value="Kinesin_motor_dom_sf"/>
</dbReference>
<proteinExistence type="inferred from homology"/>
<keyword evidence="19" id="KW-1185">Reference proteome</keyword>
<dbReference type="GO" id="GO:0008017">
    <property type="term" value="F:microtubule binding"/>
    <property type="evidence" value="ECO:0007669"/>
    <property type="project" value="InterPro"/>
</dbReference>
<gene>
    <name evidence="18" type="ORF">EOD39_0042</name>
</gene>
<dbReference type="PROSITE" id="PS50067">
    <property type="entry name" value="KINESIN_MOTOR_2"/>
    <property type="match status" value="1"/>
</dbReference>
<dbReference type="SMART" id="SM00129">
    <property type="entry name" value="KISc"/>
    <property type="match status" value="1"/>
</dbReference>
<dbReference type="SMART" id="SM00320">
    <property type="entry name" value="WD40"/>
    <property type="match status" value="5"/>
</dbReference>
<dbReference type="Gene3D" id="2.130.10.10">
    <property type="entry name" value="YVTN repeat-like/Quinoprotein amine dehydrogenase"/>
    <property type="match status" value="2"/>
</dbReference>
<dbReference type="CDD" id="cd01370">
    <property type="entry name" value="KISc_KIP3_like"/>
    <property type="match status" value="1"/>
</dbReference>
<evidence type="ECO:0000256" key="9">
    <source>
        <dbReference type="ARBA" id="ARBA00023175"/>
    </source>
</evidence>
<dbReference type="InterPro" id="IPR019821">
    <property type="entry name" value="Kinesin_motor_CS"/>
</dbReference>
<dbReference type="PANTHER" id="PTHR47968">
    <property type="entry name" value="CENTROMERE PROTEIN E"/>
    <property type="match status" value="1"/>
</dbReference>
<dbReference type="EMBL" id="SCEB01214069">
    <property type="protein sequence ID" value="RXM37368.1"/>
    <property type="molecule type" value="Genomic_DNA"/>
</dbReference>
<evidence type="ECO:0000256" key="3">
    <source>
        <dbReference type="ARBA" id="ARBA00022490"/>
    </source>
</evidence>
<feature type="region of interest" description="Disordered" evidence="16">
    <location>
        <begin position="1181"/>
        <end position="1207"/>
    </location>
</feature>
<evidence type="ECO:0000313" key="18">
    <source>
        <dbReference type="EMBL" id="RXM37368.1"/>
    </source>
</evidence>
<evidence type="ECO:0000256" key="2">
    <source>
        <dbReference type="ARBA" id="ARBA00004245"/>
    </source>
</evidence>
<dbReference type="InterPro" id="IPR001680">
    <property type="entry name" value="WD40_rpt"/>
</dbReference>
<dbReference type="InterPro" id="IPR036322">
    <property type="entry name" value="WD40_repeat_dom_sf"/>
</dbReference>
<evidence type="ECO:0000256" key="13">
    <source>
        <dbReference type="ARBA" id="ARBA00073205"/>
    </source>
</evidence>
<reference evidence="18 19" key="1">
    <citation type="submission" date="2019-01" db="EMBL/GenBank/DDBJ databases">
        <title>Draft Genome and Complete Hox-Cluster Characterization of the Sterlet Sturgeon (Acipenser ruthenus).</title>
        <authorList>
            <person name="Wei Q."/>
        </authorList>
    </citation>
    <scope>NUCLEOTIDE SEQUENCE [LARGE SCALE GENOMIC DNA]</scope>
    <source>
        <strain evidence="18">WHYD16114868_AA</strain>
        <tissue evidence="18">Blood</tissue>
    </source>
</reference>
<keyword evidence="11" id="KW-0966">Cell projection</keyword>
<evidence type="ECO:0000256" key="16">
    <source>
        <dbReference type="SAM" id="MobiDB-lite"/>
    </source>
</evidence>
<evidence type="ECO:0000256" key="4">
    <source>
        <dbReference type="ARBA" id="ARBA00022701"/>
    </source>
</evidence>
<dbReference type="GO" id="GO:0005524">
    <property type="term" value="F:ATP binding"/>
    <property type="evidence" value="ECO:0007669"/>
    <property type="project" value="UniProtKB-UniRule"/>
</dbReference>
<dbReference type="GO" id="GO:0005929">
    <property type="term" value="C:cilium"/>
    <property type="evidence" value="ECO:0007669"/>
    <property type="project" value="UniProtKB-SubCell"/>
</dbReference>
<feature type="coiled-coil region" evidence="15">
    <location>
        <begin position="1014"/>
        <end position="1055"/>
    </location>
</feature>
<feature type="region of interest" description="Disordered" evidence="16">
    <location>
        <begin position="981"/>
        <end position="1006"/>
    </location>
</feature>
<comment type="function">
    <text evidence="12">Plus end-directed microtubule-dependent motor protein that regulates the length of motile cilia by mediating depolymerization of microtubules at ciliary tips.</text>
</comment>
<feature type="coiled-coil region" evidence="15">
    <location>
        <begin position="871"/>
        <end position="898"/>
    </location>
</feature>
<dbReference type="InterPro" id="IPR027640">
    <property type="entry name" value="Kinesin-like_fam"/>
</dbReference>
<dbReference type="PANTHER" id="PTHR47968:SF13">
    <property type="entry name" value="KINESIN-LIKE PROTEIN KIF19 ISOFORM X1"/>
    <property type="match status" value="1"/>
</dbReference>
<dbReference type="GO" id="GO:0005874">
    <property type="term" value="C:microtubule"/>
    <property type="evidence" value="ECO:0007669"/>
    <property type="project" value="UniProtKB-KW"/>
</dbReference>
<dbReference type="PROSITE" id="PS00411">
    <property type="entry name" value="KINESIN_MOTOR_1"/>
    <property type="match status" value="1"/>
</dbReference>
<evidence type="ECO:0000256" key="5">
    <source>
        <dbReference type="ARBA" id="ARBA00022741"/>
    </source>
</evidence>
<comment type="subcellular location">
    <subcellularLocation>
        <location evidence="1">Cell projection</location>
        <location evidence="1">Cilium</location>
    </subcellularLocation>
    <subcellularLocation>
        <location evidence="2">Cytoplasm</location>
        <location evidence="2">Cytoskeleton</location>
    </subcellularLocation>
</comment>
<feature type="region of interest" description="Disordered" evidence="16">
    <location>
        <begin position="472"/>
        <end position="501"/>
    </location>
</feature>
<evidence type="ECO:0000256" key="1">
    <source>
        <dbReference type="ARBA" id="ARBA00004138"/>
    </source>
</evidence>
<keyword evidence="9 14" id="KW-0505">Motor protein</keyword>
<dbReference type="GO" id="GO:0007018">
    <property type="term" value="P:microtubule-based movement"/>
    <property type="evidence" value="ECO:0007669"/>
    <property type="project" value="InterPro"/>
</dbReference>
<feature type="region of interest" description="Disordered" evidence="16">
    <location>
        <begin position="1322"/>
        <end position="1533"/>
    </location>
</feature>
<keyword evidence="3" id="KW-0963">Cytoplasm</keyword>